<evidence type="ECO:0000313" key="2">
    <source>
        <dbReference type="EMBL" id="GBN22560.1"/>
    </source>
</evidence>
<feature type="region of interest" description="Disordered" evidence="1">
    <location>
        <begin position="1"/>
        <end position="22"/>
    </location>
</feature>
<dbReference type="Proteomes" id="UP000499080">
    <property type="component" value="Unassembled WGS sequence"/>
</dbReference>
<keyword evidence="3" id="KW-1185">Reference proteome</keyword>
<name>A0A4Y2M7Z7_ARAVE</name>
<dbReference type="EMBL" id="BGPR01006878">
    <property type="protein sequence ID" value="GBN22560.1"/>
    <property type="molecule type" value="Genomic_DNA"/>
</dbReference>
<sequence>MTRTTPFLAPLSKLPHHTNGKSFGPLLKVAQDYKYNMILYNIIQYLCASGDAWYSVQQSHIHGGSSAESCFELGTFRHRDVITRPPRPHLRA</sequence>
<evidence type="ECO:0000256" key="1">
    <source>
        <dbReference type="SAM" id="MobiDB-lite"/>
    </source>
</evidence>
<gene>
    <name evidence="2" type="ORF">AVEN_62199_1</name>
</gene>
<evidence type="ECO:0000313" key="3">
    <source>
        <dbReference type="Proteomes" id="UP000499080"/>
    </source>
</evidence>
<proteinExistence type="predicted"/>
<accession>A0A4Y2M7Z7</accession>
<comment type="caution">
    <text evidence="2">The sequence shown here is derived from an EMBL/GenBank/DDBJ whole genome shotgun (WGS) entry which is preliminary data.</text>
</comment>
<protein>
    <submittedName>
        <fullName evidence="2">Uncharacterized protein</fullName>
    </submittedName>
</protein>
<organism evidence="2 3">
    <name type="scientific">Araneus ventricosus</name>
    <name type="common">Orbweaver spider</name>
    <name type="synonym">Epeira ventricosa</name>
    <dbReference type="NCBI Taxonomy" id="182803"/>
    <lineage>
        <taxon>Eukaryota</taxon>
        <taxon>Metazoa</taxon>
        <taxon>Ecdysozoa</taxon>
        <taxon>Arthropoda</taxon>
        <taxon>Chelicerata</taxon>
        <taxon>Arachnida</taxon>
        <taxon>Araneae</taxon>
        <taxon>Araneomorphae</taxon>
        <taxon>Entelegynae</taxon>
        <taxon>Araneoidea</taxon>
        <taxon>Araneidae</taxon>
        <taxon>Araneus</taxon>
    </lineage>
</organism>
<reference evidence="2 3" key="1">
    <citation type="journal article" date="2019" name="Sci. Rep.">
        <title>Orb-weaving spider Araneus ventricosus genome elucidates the spidroin gene catalogue.</title>
        <authorList>
            <person name="Kono N."/>
            <person name="Nakamura H."/>
            <person name="Ohtoshi R."/>
            <person name="Moran D.A.P."/>
            <person name="Shinohara A."/>
            <person name="Yoshida Y."/>
            <person name="Fujiwara M."/>
            <person name="Mori M."/>
            <person name="Tomita M."/>
            <person name="Arakawa K."/>
        </authorList>
    </citation>
    <scope>NUCLEOTIDE SEQUENCE [LARGE SCALE GENOMIC DNA]</scope>
</reference>
<dbReference type="AlphaFoldDB" id="A0A4Y2M7Z7"/>